<dbReference type="SUPFAM" id="SSF48208">
    <property type="entry name" value="Six-hairpin glycosidases"/>
    <property type="match status" value="1"/>
</dbReference>
<evidence type="ECO:0000313" key="4">
    <source>
        <dbReference type="EMBL" id="MDF8265929.1"/>
    </source>
</evidence>
<dbReference type="PANTHER" id="PTHR12143:SF43">
    <property type="entry name" value="PUTATIVE-RELATED"/>
    <property type="match status" value="1"/>
</dbReference>
<feature type="domain" description="F5/8 type C" evidence="3">
    <location>
        <begin position="53"/>
        <end position="183"/>
    </location>
</feature>
<evidence type="ECO:0000256" key="2">
    <source>
        <dbReference type="SAM" id="SignalP"/>
    </source>
</evidence>
<dbReference type="InterPro" id="IPR005887">
    <property type="entry name" value="GH92_a_mannosidase_put"/>
</dbReference>
<dbReference type="InterPro" id="IPR041371">
    <property type="entry name" value="GH92_N"/>
</dbReference>
<evidence type="ECO:0000313" key="5">
    <source>
        <dbReference type="Proteomes" id="UP001528912"/>
    </source>
</evidence>
<dbReference type="InterPro" id="IPR050883">
    <property type="entry name" value="PNGase"/>
</dbReference>
<dbReference type="InterPro" id="IPR012939">
    <property type="entry name" value="Glyco_hydro_92"/>
</dbReference>
<dbReference type="Gene3D" id="1.20.1610.10">
    <property type="entry name" value="alpha-1,2-mannosidases domains"/>
    <property type="match status" value="1"/>
</dbReference>
<dbReference type="PROSITE" id="PS50022">
    <property type="entry name" value="FA58C_3"/>
    <property type="match status" value="1"/>
</dbReference>
<dbReference type="Pfam" id="PF00754">
    <property type="entry name" value="F5_F8_type_C"/>
    <property type="match status" value="1"/>
</dbReference>
<dbReference type="InterPro" id="IPR008928">
    <property type="entry name" value="6-hairpin_glycosidase_sf"/>
</dbReference>
<dbReference type="NCBIfam" id="TIGR01180">
    <property type="entry name" value="aman2_put"/>
    <property type="match status" value="1"/>
</dbReference>
<accession>A0ABT6CD35</accession>
<dbReference type="Gene3D" id="3.30.2080.10">
    <property type="entry name" value="GH92 mannosidase domain"/>
    <property type="match status" value="1"/>
</dbReference>
<dbReference type="InterPro" id="IPR000421">
    <property type="entry name" value="FA58C"/>
</dbReference>
<protein>
    <submittedName>
        <fullName evidence="4">GH92 family glycosyl hydrolase</fullName>
        <ecNumber evidence="4">3.2.1.-</ecNumber>
    </submittedName>
</protein>
<dbReference type="InterPro" id="IPR014718">
    <property type="entry name" value="GH-type_carb-bd"/>
</dbReference>
<gene>
    <name evidence="4" type="ORF">P4R38_16905</name>
</gene>
<dbReference type="Proteomes" id="UP001528912">
    <property type="component" value="Unassembled WGS sequence"/>
</dbReference>
<sequence length="1270" mass="135329">MTATAMVAAGLTLGSAPAYAAPPGDFSTSFETGQPQPAVSTAEIGADGKPRQANVIGALYPPGSLMGDVDKVTASEENTPDEVGGNLTDGDANTKWLAFTTKAWVQYDMTTPVKAVTYSLTSANDAPTRDPKDFALQGSTDGKTWVDLDTQAGFTFPARFATKKLTIATPAAYQHYRLNVTATAGASLLQLADWTLSDGSTTQPSDSPMVSKVGNGPISGYNIKPGVGWTGTKALRFGGSHTAAGRGYAWNRLYDVKIPVGPKSRLTYKIFADMISDDLTYPSTNSAVDLRFTDGTYLSDLNPVDDHGMAASPSGQGAAKKLYANQWNSVRVDIGRVAAGKTIDRILVGYDNAKASDGTRFAGWLDDLTVQGKPAAINGNDLTTFVDVRRGTNSSGSFSRGNNLPISAVPNGFTFFTPVTDADSSSWEYSYQSQNNAQNKPVLQGLAVSHEPSPWMGDRNQLSVMPSPASGVPSGAPAQRGLAFDHATEVARPDYYKADLEGGIRAETAPGDHGGIMRFTFPSSARTGSLVLDTVSDQGSFTVTPGSKVVTGWVDDGSGLSAGRSRMFVYGELDRAPTAAGTAPGSHTGTRYATFDTSSSKQVVLRLATSFISLDQARKNHIQELFGRSFDTVRKAANTAWNQRLGVVRVKGARESDETTLYSNLYRLNLYPNSQFENTGTAVRPRYQYASPVAARTGSPTPTQTNAAIKDGKIYVNNGFWDTYRTVWPAYSLLYPDVAAQLVDGFVQQYRDGGWVARWSSPGYADLMTGTSSDAAFADAYLKGVRLHDPMSTYDAALRNATVRPPSSAVGRKGITTSTFKGYTDTSTGESVSWGLEGFINDAGVGDMAAALAKDPATPAARRGQLTEEAQYFQRRSTGYATVFNPATGFFQSRTPAGAFPATFDPQVWGNPYTETDGWNFAFHAPHDGNGLAALLGGQSALRTRLDTFFSTPEKADKPGAYGGTIHEMLEARDVRMGQLGQSNQVSHHIPYMYNYAGAPAKTAEKVREITRRLYVGEDIGQGYPGDEDNGEMSAWYVLSSLGIYPLQVGSDRWTVGSPTFAQMTVRRPGGNLVVTAKGNSDRNVYVQSLTVNGVPQQSLSISQSALTKASRIDFTMGGSPSSFGTRPQDAPQGPTPAGQKPTPLADVTGPGRGTGSAAAVFDDTSATEATFDSATPTVSYTLSGAANSVGWYTLTSGSKPGDLSAWRLEGSTDGTTWTTLDQRTGQTFTWRGQTRPFKIAKPGSYTRFRLVATASTTATPSLAELEVLR</sequence>
<evidence type="ECO:0000256" key="1">
    <source>
        <dbReference type="SAM" id="MobiDB-lite"/>
    </source>
</evidence>
<dbReference type="Gene3D" id="2.60.120.260">
    <property type="entry name" value="Galactose-binding domain-like"/>
    <property type="match status" value="2"/>
</dbReference>
<feature type="region of interest" description="Disordered" evidence="1">
    <location>
        <begin position="1117"/>
        <end position="1158"/>
    </location>
</feature>
<dbReference type="Pfam" id="PF07971">
    <property type="entry name" value="Glyco_hydro_92"/>
    <property type="match status" value="1"/>
</dbReference>
<dbReference type="Gene3D" id="1.20.1050.60">
    <property type="entry name" value="alpha-1,2-mannosidase"/>
    <property type="match status" value="1"/>
</dbReference>
<keyword evidence="4" id="KW-0326">Glycosidase</keyword>
<feature type="signal peptide" evidence="2">
    <location>
        <begin position="1"/>
        <end position="20"/>
    </location>
</feature>
<organism evidence="4 5">
    <name type="scientific">Luteipulveratus flavus</name>
    <dbReference type="NCBI Taxonomy" id="3031728"/>
    <lineage>
        <taxon>Bacteria</taxon>
        <taxon>Bacillati</taxon>
        <taxon>Actinomycetota</taxon>
        <taxon>Actinomycetes</taxon>
        <taxon>Micrococcales</taxon>
        <taxon>Dermacoccaceae</taxon>
        <taxon>Luteipulveratus</taxon>
    </lineage>
</organism>
<dbReference type="InterPro" id="IPR008979">
    <property type="entry name" value="Galactose-bd-like_sf"/>
</dbReference>
<dbReference type="Gene3D" id="2.70.98.10">
    <property type="match status" value="1"/>
</dbReference>
<comment type="caution">
    <text evidence="4">The sequence shown here is derived from an EMBL/GenBank/DDBJ whole genome shotgun (WGS) entry which is preliminary data.</text>
</comment>
<dbReference type="Pfam" id="PF17678">
    <property type="entry name" value="Glyco_hydro_92N"/>
    <property type="match status" value="1"/>
</dbReference>
<dbReference type="GO" id="GO:0016798">
    <property type="term" value="F:hydrolase activity, acting on glycosyl bonds"/>
    <property type="evidence" value="ECO:0007669"/>
    <property type="project" value="UniProtKB-KW"/>
</dbReference>
<dbReference type="EC" id="3.2.1.-" evidence="4"/>
<name>A0ABT6CD35_9MICO</name>
<keyword evidence="2" id="KW-0732">Signal</keyword>
<proteinExistence type="predicted"/>
<dbReference type="PANTHER" id="PTHR12143">
    <property type="entry name" value="PEPTIDE N-GLYCANASE PNGASE -RELATED"/>
    <property type="match status" value="1"/>
</dbReference>
<reference evidence="4 5" key="1">
    <citation type="submission" date="2023-03" db="EMBL/GenBank/DDBJ databases">
        <title>YIM 133296 draft genome.</title>
        <authorList>
            <person name="Xiong L."/>
        </authorList>
    </citation>
    <scope>NUCLEOTIDE SEQUENCE [LARGE SCALE GENOMIC DNA]</scope>
    <source>
        <strain evidence="4 5">YIM 133296</strain>
    </source>
</reference>
<dbReference type="EMBL" id="JAROAV010000044">
    <property type="protein sequence ID" value="MDF8265929.1"/>
    <property type="molecule type" value="Genomic_DNA"/>
</dbReference>
<keyword evidence="5" id="KW-1185">Reference proteome</keyword>
<dbReference type="SUPFAM" id="SSF49785">
    <property type="entry name" value="Galactose-binding domain-like"/>
    <property type="match status" value="2"/>
</dbReference>
<feature type="chain" id="PRO_5045489618" evidence="2">
    <location>
        <begin position="21"/>
        <end position="1270"/>
    </location>
</feature>
<keyword evidence="4" id="KW-0378">Hydrolase</keyword>
<dbReference type="RefSeq" id="WP_277193191.1">
    <property type="nucleotide sequence ID" value="NZ_JAROAV010000044.1"/>
</dbReference>
<evidence type="ECO:0000259" key="3">
    <source>
        <dbReference type="PROSITE" id="PS50022"/>
    </source>
</evidence>